<proteinExistence type="predicted"/>
<comment type="caution">
    <text evidence="2">The sequence shown here is derived from an EMBL/GenBank/DDBJ whole genome shotgun (WGS) entry which is preliminary data.</text>
</comment>
<organism evidence="2 3">
    <name type="scientific">Brassica cretica</name>
    <name type="common">Mustard</name>
    <dbReference type="NCBI Taxonomy" id="69181"/>
    <lineage>
        <taxon>Eukaryota</taxon>
        <taxon>Viridiplantae</taxon>
        <taxon>Streptophyta</taxon>
        <taxon>Embryophyta</taxon>
        <taxon>Tracheophyta</taxon>
        <taxon>Spermatophyta</taxon>
        <taxon>Magnoliopsida</taxon>
        <taxon>eudicotyledons</taxon>
        <taxon>Gunneridae</taxon>
        <taxon>Pentapetalae</taxon>
        <taxon>rosids</taxon>
        <taxon>malvids</taxon>
        <taxon>Brassicales</taxon>
        <taxon>Brassicaceae</taxon>
        <taxon>Brassiceae</taxon>
        <taxon>Brassica</taxon>
    </lineage>
</organism>
<feature type="transmembrane region" description="Helical" evidence="1">
    <location>
        <begin position="181"/>
        <end position="201"/>
    </location>
</feature>
<reference evidence="2" key="1">
    <citation type="submission" date="2019-12" db="EMBL/GenBank/DDBJ databases">
        <title>Genome sequencing and annotation of Brassica cretica.</title>
        <authorList>
            <person name="Studholme D.J."/>
            <person name="Sarris P."/>
        </authorList>
    </citation>
    <scope>NUCLEOTIDE SEQUENCE</scope>
    <source>
        <strain evidence="2">PFS-109/04</strain>
        <tissue evidence="2">Leaf</tissue>
    </source>
</reference>
<evidence type="ECO:0000256" key="1">
    <source>
        <dbReference type="SAM" id="Phobius"/>
    </source>
</evidence>
<dbReference type="EMBL" id="QGKX02000004">
    <property type="protein sequence ID" value="KAF3600106.1"/>
    <property type="molecule type" value="Genomic_DNA"/>
</dbReference>
<keyword evidence="1" id="KW-1133">Transmembrane helix</keyword>
<name>A0A8S9SF72_BRACR</name>
<protein>
    <submittedName>
        <fullName evidence="2">Uncharacterized protein</fullName>
    </submittedName>
</protein>
<gene>
    <name evidence="2" type="ORF">F2Q69_00034796</name>
</gene>
<dbReference type="AlphaFoldDB" id="A0A8S9SF72"/>
<evidence type="ECO:0000313" key="3">
    <source>
        <dbReference type="Proteomes" id="UP000712600"/>
    </source>
</evidence>
<sequence length="272" mass="30870">MKKVMAGMVTQAPLKSLIEALLLISISFMPLSSAYRAGDIVAMSKMGQYHSSRTTWHDVIGKHCPIFAVNREVLIPIAKPVGYTGTDPYKIKFQVGSEKFLIHWLLVINRKSSEVPMIDVNLRYSGGDLLGVTAQVVDMPLSYLNTHPEIRKQFWDPQHWPKHVLVRYTWKEQSEIDVSSGFYVLFGSALTFSFVLSIYVLQSSREKLARFVRETVVESSSNVGEFGKVVPNQINQLVDRLAKQNENESCMSPKERKLSQGIINSYDWKRIA</sequence>
<dbReference type="PANTHER" id="PTHR36768">
    <property type="entry name" value="ATP-DEPENDENT HELICASE/DEOXYRIBONUCLEASE SUBUNIT B"/>
    <property type="match status" value="1"/>
</dbReference>
<keyword evidence="1" id="KW-0472">Membrane</keyword>
<accession>A0A8S9SF72</accession>
<keyword evidence="1" id="KW-0812">Transmembrane</keyword>
<dbReference type="PANTHER" id="PTHR36768:SF1">
    <property type="entry name" value="ATP-DEPENDENT HELICASE_DEOXYRIBONUCLEASE SUBUNIT B"/>
    <property type="match status" value="1"/>
</dbReference>
<dbReference type="Proteomes" id="UP000712600">
    <property type="component" value="Unassembled WGS sequence"/>
</dbReference>
<evidence type="ECO:0000313" key="2">
    <source>
        <dbReference type="EMBL" id="KAF3600106.1"/>
    </source>
</evidence>